<accession>A0A4S8LY23</accession>
<keyword evidence="4" id="KW-1185">Reference proteome</keyword>
<organism evidence="3 4">
    <name type="scientific">Dendrothele bispora (strain CBS 962.96)</name>
    <dbReference type="NCBI Taxonomy" id="1314807"/>
    <lineage>
        <taxon>Eukaryota</taxon>
        <taxon>Fungi</taxon>
        <taxon>Dikarya</taxon>
        <taxon>Basidiomycota</taxon>
        <taxon>Agaricomycotina</taxon>
        <taxon>Agaricomycetes</taxon>
        <taxon>Agaricomycetidae</taxon>
        <taxon>Agaricales</taxon>
        <taxon>Agaricales incertae sedis</taxon>
        <taxon>Dendrothele</taxon>
    </lineage>
</organism>
<evidence type="ECO:0000259" key="2">
    <source>
        <dbReference type="Pfam" id="PF20151"/>
    </source>
</evidence>
<reference evidence="3 4" key="1">
    <citation type="journal article" date="2019" name="Nat. Ecol. Evol.">
        <title>Megaphylogeny resolves global patterns of mushroom evolution.</title>
        <authorList>
            <person name="Varga T."/>
            <person name="Krizsan K."/>
            <person name="Foldi C."/>
            <person name="Dima B."/>
            <person name="Sanchez-Garcia M."/>
            <person name="Sanchez-Ramirez S."/>
            <person name="Szollosi G.J."/>
            <person name="Szarkandi J.G."/>
            <person name="Papp V."/>
            <person name="Albert L."/>
            <person name="Andreopoulos W."/>
            <person name="Angelini C."/>
            <person name="Antonin V."/>
            <person name="Barry K.W."/>
            <person name="Bougher N.L."/>
            <person name="Buchanan P."/>
            <person name="Buyck B."/>
            <person name="Bense V."/>
            <person name="Catcheside P."/>
            <person name="Chovatia M."/>
            <person name="Cooper J."/>
            <person name="Damon W."/>
            <person name="Desjardin D."/>
            <person name="Finy P."/>
            <person name="Geml J."/>
            <person name="Haridas S."/>
            <person name="Hughes K."/>
            <person name="Justo A."/>
            <person name="Karasinski D."/>
            <person name="Kautmanova I."/>
            <person name="Kiss B."/>
            <person name="Kocsube S."/>
            <person name="Kotiranta H."/>
            <person name="LaButti K.M."/>
            <person name="Lechner B.E."/>
            <person name="Liimatainen K."/>
            <person name="Lipzen A."/>
            <person name="Lukacs Z."/>
            <person name="Mihaltcheva S."/>
            <person name="Morgado L.N."/>
            <person name="Niskanen T."/>
            <person name="Noordeloos M.E."/>
            <person name="Ohm R.A."/>
            <person name="Ortiz-Santana B."/>
            <person name="Ovrebo C."/>
            <person name="Racz N."/>
            <person name="Riley R."/>
            <person name="Savchenko A."/>
            <person name="Shiryaev A."/>
            <person name="Soop K."/>
            <person name="Spirin V."/>
            <person name="Szebenyi C."/>
            <person name="Tomsovsky M."/>
            <person name="Tulloss R.E."/>
            <person name="Uehling J."/>
            <person name="Grigoriev I.V."/>
            <person name="Vagvolgyi C."/>
            <person name="Papp T."/>
            <person name="Martin F.M."/>
            <person name="Miettinen O."/>
            <person name="Hibbett D.S."/>
            <person name="Nagy L.G."/>
        </authorList>
    </citation>
    <scope>NUCLEOTIDE SEQUENCE [LARGE SCALE GENOMIC DNA]</scope>
    <source>
        <strain evidence="3 4">CBS 962.96</strain>
    </source>
</reference>
<proteinExistence type="predicted"/>
<feature type="transmembrane region" description="Helical" evidence="1">
    <location>
        <begin position="145"/>
        <end position="166"/>
    </location>
</feature>
<dbReference type="Pfam" id="PF20151">
    <property type="entry name" value="DUF6533"/>
    <property type="match status" value="1"/>
</dbReference>
<feature type="domain" description="DUF6533" evidence="2">
    <location>
        <begin position="1"/>
        <end position="34"/>
    </location>
</feature>
<keyword evidence="1" id="KW-0812">Transmembrane</keyword>
<name>A0A4S8LY23_DENBC</name>
<gene>
    <name evidence="3" type="ORF">K435DRAFT_668402</name>
</gene>
<feature type="transmembrane region" description="Helical" evidence="1">
    <location>
        <begin position="33"/>
        <end position="52"/>
    </location>
</feature>
<sequence>LYYDHILTFPMEVEYLWKSFHGPSKYMFLLNRYFSTTGNTIVTISLFSSFLASGPVSSCGVFHLFREILLFLTQVIVCILLTLRIYALYGRKKRVLIYMLSFGFLLGALAFFHLFGQNSSSSLTSFGCHTQLQFITYVILRLPTFAWEALFIYDSMLLIMMVRKGLKARQSLGRIPLLELVLRDGALYYAVMALANLGNILTFYLAGPYMRGGLSTFSSATSVTMMSRLTLNLHFDSHKNPPTTFRSTARFAMRTGYEDDVSDSEASTFDRVRFKEHDSSRRLPEDLSVTDPRAV</sequence>
<feature type="non-terminal residue" evidence="3">
    <location>
        <position position="1"/>
    </location>
</feature>
<dbReference type="EMBL" id="ML179223">
    <property type="protein sequence ID" value="THU94450.1"/>
    <property type="molecule type" value="Genomic_DNA"/>
</dbReference>
<evidence type="ECO:0000313" key="3">
    <source>
        <dbReference type="EMBL" id="THU94450.1"/>
    </source>
</evidence>
<feature type="transmembrane region" description="Helical" evidence="1">
    <location>
        <begin position="186"/>
        <end position="206"/>
    </location>
</feature>
<feature type="transmembrane region" description="Helical" evidence="1">
    <location>
        <begin position="95"/>
        <end position="115"/>
    </location>
</feature>
<evidence type="ECO:0000256" key="1">
    <source>
        <dbReference type="SAM" id="Phobius"/>
    </source>
</evidence>
<protein>
    <recommendedName>
        <fullName evidence="2">DUF6533 domain-containing protein</fullName>
    </recommendedName>
</protein>
<evidence type="ECO:0000313" key="4">
    <source>
        <dbReference type="Proteomes" id="UP000297245"/>
    </source>
</evidence>
<dbReference type="Proteomes" id="UP000297245">
    <property type="component" value="Unassembled WGS sequence"/>
</dbReference>
<keyword evidence="1" id="KW-1133">Transmembrane helix</keyword>
<keyword evidence="1" id="KW-0472">Membrane</keyword>
<dbReference type="OrthoDB" id="2686513at2759"/>
<dbReference type="AlphaFoldDB" id="A0A4S8LY23"/>
<feature type="transmembrane region" description="Helical" evidence="1">
    <location>
        <begin position="64"/>
        <end position="83"/>
    </location>
</feature>
<dbReference type="InterPro" id="IPR045340">
    <property type="entry name" value="DUF6533"/>
</dbReference>